<dbReference type="Pfam" id="PF03401">
    <property type="entry name" value="TctC"/>
    <property type="match status" value="1"/>
</dbReference>
<comment type="similarity">
    <text evidence="1">Belongs to the UPF0065 (bug) family.</text>
</comment>
<dbReference type="Gene3D" id="3.40.190.150">
    <property type="entry name" value="Bordetella uptake gene, domain 1"/>
    <property type="match status" value="1"/>
</dbReference>
<gene>
    <name evidence="3" type="ORF">EZ313_03055</name>
</gene>
<proteinExistence type="inferred from homology"/>
<evidence type="ECO:0000313" key="3">
    <source>
        <dbReference type="EMBL" id="TFZ05657.1"/>
    </source>
</evidence>
<evidence type="ECO:0000256" key="1">
    <source>
        <dbReference type="ARBA" id="ARBA00006987"/>
    </source>
</evidence>
<name>A0A4Z0C1Z1_9BURK</name>
<dbReference type="AlphaFoldDB" id="A0A4Z0C1Z1"/>
<dbReference type="PANTHER" id="PTHR42928">
    <property type="entry name" value="TRICARBOXYLATE-BINDING PROTEIN"/>
    <property type="match status" value="1"/>
</dbReference>
<sequence length="328" mass="34945">MQALSRRAFARMALAAPAAGWLLPVLAQSGGGTAKLIVGYPAGGTLDTTARHLAEAWRKQGRQCIVDNRAGAAGRIANSQLKRERADGSVLLCTHASALTIYPHVYPRLQYDAAADFAPVSPVVAATCAFAVSSAVPAAVRTMDDYVAWARRTPSGATYASPAAGSVAHFLGYQLSEAGAMKLQHVGYRGSAPAMQDLVGGQIPAYFGFVADFLPYLQQGRIRILGVAAEKRSKFMAGVPTFAEQGFAKIRGGETYGVFAPPGTPEATIRALYESIVAASKDPALRAAFDQVGLEVHTLEPQDYARQIQREREFWGPVVRASGFRSEE</sequence>
<keyword evidence="2" id="KW-0732">Signal</keyword>
<protein>
    <recommendedName>
        <fullName evidence="5">Twin-arginine translocation pathway signal protein</fullName>
    </recommendedName>
</protein>
<dbReference type="Proteomes" id="UP000298180">
    <property type="component" value="Unassembled WGS sequence"/>
</dbReference>
<dbReference type="OrthoDB" id="9150102at2"/>
<accession>A0A4Z0C1Z1</accession>
<dbReference type="EMBL" id="SMLM01000001">
    <property type="protein sequence ID" value="TFZ05657.1"/>
    <property type="molecule type" value="Genomic_DNA"/>
</dbReference>
<feature type="chain" id="PRO_5021343919" description="Twin-arginine translocation pathway signal protein" evidence="2">
    <location>
        <begin position="28"/>
        <end position="328"/>
    </location>
</feature>
<dbReference type="SUPFAM" id="SSF53850">
    <property type="entry name" value="Periplasmic binding protein-like II"/>
    <property type="match status" value="1"/>
</dbReference>
<evidence type="ECO:0000256" key="2">
    <source>
        <dbReference type="SAM" id="SignalP"/>
    </source>
</evidence>
<evidence type="ECO:0000313" key="4">
    <source>
        <dbReference type="Proteomes" id="UP000298180"/>
    </source>
</evidence>
<dbReference type="RefSeq" id="WP_135261739.1">
    <property type="nucleotide sequence ID" value="NZ_SMLM01000001.1"/>
</dbReference>
<organism evidence="3 4">
    <name type="scientific">Ramlibacter henchirensis</name>
    <dbReference type="NCBI Taxonomy" id="204072"/>
    <lineage>
        <taxon>Bacteria</taxon>
        <taxon>Pseudomonadati</taxon>
        <taxon>Pseudomonadota</taxon>
        <taxon>Betaproteobacteria</taxon>
        <taxon>Burkholderiales</taxon>
        <taxon>Comamonadaceae</taxon>
        <taxon>Ramlibacter</taxon>
    </lineage>
</organism>
<evidence type="ECO:0008006" key="5">
    <source>
        <dbReference type="Google" id="ProtNLM"/>
    </source>
</evidence>
<dbReference type="Gene3D" id="3.40.190.10">
    <property type="entry name" value="Periplasmic binding protein-like II"/>
    <property type="match status" value="1"/>
</dbReference>
<dbReference type="InterPro" id="IPR042100">
    <property type="entry name" value="Bug_dom1"/>
</dbReference>
<comment type="caution">
    <text evidence="3">The sequence shown here is derived from an EMBL/GenBank/DDBJ whole genome shotgun (WGS) entry which is preliminary data.</text>
</comment>
<dbReference type="PANTHER" id="PTHR42928:SF5">
    <property type="entry name" value="BLR1237 PROTEIN"/>
    <property type="match status" value="1"/>
</dbReference>
<dbReference type="InterPro" id="IPR005064">
    <property type="entry name" value="BUG"/>
</dbReference>
<dbReference type="PIRSF" id="PIRSF017082">
    <property type="entry name" value="YflP"/>
    <property type="match status" value="1"/>
</dbReference>
<reference evidence="3 4" key="1">
    <citation type="submission" date="2019-03" db="EMBL/GenBank/DDBJ databases">
        <title>Ramlibacter henchirensis DSM 14656, whole genome shotgun sequence.</title>
        <authorList>
            <person name="Zhang X."/>
            <person name="Feng G."/>
            <person name="Zhu H."/>
        </authorList>
    </citation>
    <scope>NUCLEOTIDE SEQUENCE [LARGE SCALE GENOMIC DNA]</scope>
    <source>
        <strain evidence="3 4">DSM 14656</strain>
    </source>
</reference>
<feature type="signal peptide" evidence="2">
    <location>
        <begin position="1"/>
        <end position="27"/>
    </location>
</feature>
<keyword evidence="4" id="KW-1185">Reference proteome</keyword>